<name>A0AAV6UUQ1_9ARAC</name>
<dbReference type="AlphaFoldDB" id="A0AAV6UUQ1"/>
<comment type="caution">
    <text evidence="2">The sequence shown here is derived from an EMBL/GenBank/DDBJ whole genome shotgun (WGS) entry which is preliminary data.</text>
</comment>
<evidence type="ECO:0000256" key="1">
    <source>
        <dbReference type="SAM" id="SignalP"/>
    </source>
</evidence>
<feature type="signal peptide" evidence="1">
    <location>
        <begin position="1"/>
        <end position="22"/>
    </location>
</feature>
<dbReference type="EMBL" id="JAFNEN010000268">
    <property type="protein sequence ID" value="KAG8187532.1"/>
    <property type="molecule type" value="Genomic_DNA"/>
</dbReference>
<evidence type="ECO:0000313" key="2">
    <source>
        <dbReference type="EMBL" id="KAG8187532.1"/>
    </source>
</evidence>
<feature type="chain" id="PRO_5043854468" evidence="1">
    <location>
        <begin position="23"/>
        <end position="197"/>
    </location>
</feature>
<sequence>MFLLFSFLHLSALPSEFFEVRALLCVSFSCHLESGLKSTTSKVISAQDPVQPNLTLNNGGQRNSKNWPKKIGRSILLETLVVARSDERMDDSEFVEPRMSCHHGNEHRCLRIPIGFILKNMNSALYLTCLMVAGLVFVHAEECENDYSKVMCLGYCMLNGLSPDGKCRLVDGTEKCYCSEERTHTVVNIGEKKVFSC</sequence>
<keyword evidence="1" id="KW-0732">Signal</keyword>
<accession>A0AAV6UUQ1</accession>
<dbReference type="Proteomes" id="UP000827092">
    <property type="component" value="Unassembled WGS sequence"/>
</dbReference>
<protein>
    <submittedName>
        <fullName evidence="2">Uncharacterized protein</fullName>
    </submittedName>
</protein>
<proteinExistence type="predicted"/>
<evidence type="ECO:0000313" key="3">
    <source>
        <dbReference type="Proteomes" id="UP000827092"/>
    </source>
</evidence>
<gene>
    <name evidence="2" type="ORF">JTE90_008419</name>
</gene>
<keyword evidence="3" id="KW-1185">Reference proteome</keyword>
<reference evidence="2 3" key="1">
    <citation type="journal article" date="2022" name="Nat. Ecol. Evol.">
        <title>A masculinizing supergene underlies an exaggerated male reproductive morph in a spider.</title>
        <authorList>
            <person name="Hendrickx F."/>
            <person name="De Corte Z."/>
            <person name="Sonet G."/>
            <person name="Van Belleghem S.M."/>
            <person name="Kostlbacher S."/>
            <person name="Vangestel C."/>
        </authorList>
    </citation>
    <scope>NUCLEOTIDE SEQUENCE [LARGE SCALE GENOMIC DNA]</scope>
    <source>
        <strain evidence="2">W744_W776</strain>
    </source>
</reference>
<organism evidence="2 3">
    <name type="scientific">Oedothorax gibbosus</name>
    <dbReference type="NCBI Taxonomy" id="931172"/>
    <lineage>
        <taxon>Eukaryota</taxon>
        <taxon>Metazoa</taxon>
        <taxon>Ecdysozoa</taxon>
        <taxon>Arthropoda</taxon>
        <taxon>Chelicerata</taxon>
        <taxon>Arachnida</taxon>
        <taxon>Araneae</taxon>
        <taxon>Araneomorphae</taxon>
        <taxon>Entelegynae</taxon>
        <taxon>Araneoidea</taxon>
        <taxon>Linyphiidae</taxon>
        <taxon>Erigoninae</taxon>
        <taxon>Oedothorax</taxon>
    </lineage>
</organism>